<protein>
    <recommendedName>
        <fullName evidence="3">Helix-turn-helix domain-containing protein</fullName>
    </recommendedName>
</protein>
<dbReference type="EMBL" id="WTPX01000003">
    <property type="protein sequence ID" value="NNJ24095.1"/>
    <property type="molecule type" value="Genomic_DNA"/>
</dbReference>
<proteinExistence type="predicted"/>
<comment type="caution">
    <text evidence="1">The sequence shown here is derived from an EMBL/GenBank/DDBJ whole genome shotgun (WGS) entry which is preliminary data.</text>
</comment>
<dbReference type="RefSeq" id="WP_171182664.1">
    <property type="nucleotide sequence ID" value="NZ_WTPX01000003.1"/>
</dbReference>
<keyword evidence="2" id="KW-1185">Reference proteome</keyword>
<dbReference type="Proteomes" id="UP000609651">
    <property type="component" value="Unassembled WGS sequence"/>
</dbReference>
<sequence length="133" mass="15088">MPDISPDPRLADYAARCLIPQGKNQAVHIDPGTRVYRDSGGEATLATWFREVHEDFGGELVPYEWVAEYVGVSRPSVHKRVKRGGLTVLLYELQDTVRGALGGERTRTRREFSYVPRTECDAWRDILIARSLE</sequence>
<name>A0ABX1V999_9PLAN</name>
<accession>A0ABX1V999</accession>
<gene>
    <name evidence="1" type="ORF">LzC2_01450</name>
</gene>
<organism evidence="1 2">
    <name type="scientific">Alienimonas chondri</name>
    <dbReference type="NCBI Taxonomy" id="2681879"/>
    <lineage>
        <taxon>Bacteria</taxon>
        <taxon>Pseudomonadati</taxon>
        <taxon>Planctomycetota</taxon>
        <taxon>Planctomycetia</taxon>
        <taxon>Planctomycetales</taxon>
        <taxon>Planctomycetaceae</taxon>
        <taxon>Alienimonas</taxon>
    </lineage>
</organism>
<reference evidence="1 2" key="1">
    <citation type="journal article" date="2020" name="Syst. Appl. Microbiol.">
        <title>Alienimonas chondri sp. nov., a novel planctomycete isolated from the biofilm of the red alga Chondrus crispus.</title>
        <authorList>
            <person name="Vitorino I."/>
            <person name="Albuquerque L."/>
            <person name="Wiegand S."/>
            <person name="Kallscheuer N."/>
            <person name="da Costa M.S."/>
            <person name="Lobo-da-Cunha A."/>
            <person name="Jogler C."/>
            <person name="Lage O.M."/>
        </authorList>
    </citation>
    <scope>NUCLEOTIDE SEQUENCE [LARGE SCALE GENOMIC DNA]</scope>
    <source>
        <strain evidence="1 2">LzC2</strain>
    </source>
</reference>
<evidence type="ECO:0008006" key="3">
    <source>
        <dbReference type="Google" id="ProtNLM"/>
    </source>
</evidence>
<evidence type="ECO:0000313" key="1">
    <source>
        <dbReference type="EMBL" id="NNJ24095.1"/>
    </source>
</evidence>
<evidence type="ECO:0000313" key="2">
    <source>
        <dbReference type="Proteomes" id="UP000609651"/>
    </source>
</evidence>